<evidence type="ECO:0000313" key="7">
    <source>
        <dbReference type="EMBL" id="HCS93665.1"/>
    </source>
</evidence>
<protein>
    <recommendedName>
        <fullName evidence="5">Heat-inducible transcription repressor HrcA</fullName>
    </recommendedName>
</protein>
<feature type="domain" description="Heat-inducible transcription repressor HrcA C-terminal" evidence="6">
    <location>
        <begin position="114"/>
        <end position="324"/>
    </location>
</feature>
<sequence>MSVVLTKRQIHVLQLVIQLYYEIGEPIGSKTLMEKGDLNVSSATLRNEMMQLESLGFLEKFHTSSGRLPSTSGYRYYIDHILPTEDSEKPFDRMVFLADWFDQQSSDHAEFALRTADLLAQLSHFTTVLVGTKLDEPSIYNVKLIAVDSDKLLLIVLLDNGTIKQRLAVFKESFDNKTIQLAEKQLQALLINYSTRVGQQNIKVWLSSMNMADEQSLTRLIKQLYHYFSIASDDYIHISGRQHILDSSDDISRIKRVYRLLEDEEELTQLVAINQPLQVKIGKEIGLADLTDFSVISARYHLNETEDALMAVIGPVNMPYSQLITMMRFIENHFNDKQ</sequence>
<dbReference type="Gene3D" id="3.30.450.40">
    <property type="match status" value="1"/>
</dbReference>
<dbReference type="InterPro" id="IPR036390">
    <property type="entry name" value="WH_DNA-bd_sf"/>
</dbReference>
<reference evidence="7 8" key="1">
    <citation type="journal article" date="2018" name="Nat. Biotechnol.">
        <title>A standardized bacterial taxonomy based on genome phylogeny substantially revises the tree of life.</title>
        <authorList>
            <person name="Parks D.H."/>
            <person name="Chuvochina M."/>
            <person name="Waite D.W."/>
            <person name="Rinke C."/>
            <person name="Skarshewski A."/>
            <person name="Chaumeil P.A."/>
            <person name="Hugenholtz P."/>
        </authorList>
    </citation>
    <scope>NUCLEOTIDE SEQUENCE [LARGE SCALE GENOMIC DNA]</scope>
    <source>
        <strain evidence="7">UBA11306</strain>
    </source>
</reference>
<evidence type="ECO:0000256" key="2">
    <source>
        <dbReference type="ARBA" id="ARBA00023015"/>
    </source>
</evidence>
<dbReference type="STRING" id="1121105.GCA_000421665_00978"/>
<dbReference type="Gene3D" id="3.30.390.60">
    <property type="entry name" value="Heat-inducible transcription repressor hrca homolog, domain 3"/>
    <property type="match status" value="1"/>
</dbReference>
<comment type="function">
    <text evidence="5">Negative regulator of class I heat shock genes (grpE-dnaK-dnaJ and groELS operons). Prevents heat-shock induction of these operons.</text>
</comment>
<dbReference type="SUPFAM" id="SSF46785">
    <property type="entry name" value="Winged helix' DNA-binding domain"/>
    <property type="match status" value="1"/>
</dbReference>
<evidence type="ECO:0000256" key="3">
    <source>
        <dbReference type="ARBA" id="ARBA00023016"/>
    </source>
</evidence>
<evidence type="ECO:0000259" key="6">
    <source>
        <dbReference type="Pfam" id="PF01628"/>
    </source>
</evidence>
<evidence type="ECO:0000313" key="8">
    <source>
        <dbReference type="Proteomes" id="UP000262195"/>
    </source>
</evidence>
<dbReference type="Gene3D" id="1.10.10.10">
    <property type="entry name" value="Winged helix-like DNA-binding domain superfamily/Winged helix DNA-binding domain"/>
    <property type="match status" value="1"/>
</dbReference>
<keyword evidence="1 5" id="KW-0678">Repressor</keyword>
<dbReference type="GO" id="GO:0003677">
    <property type="term" value="F:DNA binding"/>
    <property type="evidence" value="ECO:0007669"/>
    <property type="project" value="InterPro"/>
</dbReference>
<dbReference type="NCBIfam" id="TIGR00331">
    <property type="entry name" value="hrcA"/>
    <property type="match status" value="1"/>
</dbReference>
<dbReference type="InterPro" id="IPR036388">
    <property type="entry name" value="WH-like_DNA-bd_sf"/>
</dbReference>
<dbReference type="Pfam" id="PF01628">
    <property type="entry name" value="HrcA"/>
    <property type="match status" value="1"/>
</dbReference>
<dbReference type="InterPro" id="IPR002571">
    <property type="entry name" value="HrcA"/>
</dbReference>
<dbReference type="HAMAP" id="MF_00081">
    <property type="entry name" value="HrcA"/>
    <property type="match status" value="1"/>
</dbReference>
<name>A0A3D4S4A1_9ENTE</name>
<organism evidence="7 8">
    <name type="scientific">Bavariicoccus seileri</name>
    <dbReference type="NCBI Taxonomy" id="549685"/>
    <lineage>
        <taxon>Bacteria</taxon>
        <taxon>Bacillati</taxon>
        <taxon>Bacillota</taxon>
        <taxon>Bacilli</taxon>
        <taxon>Lactobacillales</taxon>
        <taxon>Enterococcaceae</taxon>
        <taxon>Bavariicoccus</taxon>
    </lineage>
</organism>
<accession>A0A3D4S4A1</accession>
<dbReference type="GO" id="GO:0045892">
    <property type="term" value="P:negative regulation of DNA-templated transcription"/>
    <property type="evidence" value="ECO:0007669"/>
    <property type="project" value="UniProtKB-UniRule"/>
</dbReference>
<evidence type="ECO:0000256" key="1">
    <source>
        <dbReference type="ARBA" id="ARBA00022491"/>
    </source>
</evidence>
<dbReference type="PANTHER" id="PTHR34824">
    <property type="entry name" value="HEAT-INDUCIBLE TRANSCRIPTION REPRESSOR HRCA"/>
    <property type="match status" value="1"/>
</dbReference>
<evidence type="ECO:0000256" key="5">
    <source>
        <dbReference type="HAMAP-Rule" id="MF_00081"/>
    </source>
</evidence>
<gene>
    <name evidence="5 7" type="primary">hrcA</name>
    <name evidence="7" type="ORF">DIW15_03010</name>
</gene>
<evidence type="ECO:0000256" key="4">
    <source>
        <dbReference type="ARBA" id="ARBA00023163"/>
    </source>
</evidence>
<dbReference type="InterPro" id="IPR023120">
    <property type="entry name" value="WHTH_transcript_rep_HrcA_IDD"/>
</dbReference>
<dbReference type="PANTHER" id="PTHR34824:SF1">
    <property type="entry name" value="HEAT-INDUCIBLE TRANSCRIPTION REPRESSOR HRCA"/>
    <property type="match status" value="1"/>
</dbReference>
<keyword evidence="3 5" id="KW-0346">Stress response</keyword>
<dbReference type="InterPro" id="IPR021153">
    <property type="entry name" value="HrcA_C"/>
</dbReference>
<keyword evidence="4 5" id="KW-0804">Transcription</keyword>
<dbReference type="EMBL" id="DQHO01000018">
    <property type="protein sequence ID" value="HCS93665.1"/>
    <property type="molecule type" value="Genomic_DNA"/>
</dbReference>
<proteinExistence type="inferred from homology"/>
<dbReference type="AlphaFoldDB" id="A0A3D4S4A1"/>
<comment type="caution">
    <text evidence="7">The sequence shown here is derived from an EMBL/GenBank/DDBJ whole genome shotgun (WGS) entry which is preliminary data.</text>
</comment>
<dbReference type="SUPFAM" id="SSF55781">
    <property type="entry name" value="GAF domain-like"/>
    <property type="match status" value="1"/>
</dbReference>
<comment type="similarity">
    <text evidence="5">Belongs to the HrcA family.</text>
</comment>
<dbReference type="PIRSF" id="PIRSF005485">
    <property type="entry name" value="HrcA"/>
    <property type="match status" value="1"/>
</dbReference>
<dbReference type="InterPro" id="IPR029016">
    <property type="entry name" value="GAF-like_dom_sf"/>
</dbReference>
<keyword evidence="2 5" id="KW-0805">Transcription regulation</keyword>
<dbReference type="Proteomes" id="UP000262195">
    <property type="component" value="Unassembled WGS sequence"/>
</dbReference>